<keyword evidence="2" id="KW-0732">Signal</keyword>
<evidence type="ECO:0000256" key="2">
    <source>
        <dbReference type="SAM" id="SignalP"/>
    </source>
</evidence>
<dbReference type="RefSeq" id="WP_021097003.1">
    <property type="nucleotide sequence ID" value="NZ_KE557320.1"/>
</dbReference>
<dbReference type="SMART" id="SM00935">
    <property type="entry name" value="OmpH"/>
    <property type="match status" value="1"/>
</dbReference>
<comment type="caution">
    <text evidence="3">The sequence shown here is derived from an EMBL/GenBank/DDBJ whole genome shotgun (WGS) entry which is preliminary data.</text>
</comment>
<dbReference type="AlphaFoldDB" id="S9S7G4"/>
<dbReference type="InterPro" id="IPR024930">
    <property type="entry name" value="Skp_dom_sf"/>
</dbReference>
<organism evidence="3 4">
    <name type="scientific">Rubellimicrobium thermophilum DSM 16684</name>
    <dbReference type="NCBI Taxonomy" id="1123069"/>
    <lineage>
        <taxon>Bacteria</taxon>
        <taxon>Pseudomonadati</taxon>
        <taxon>Pseudomonadota</taxon>
        <taxon>Alphaproteobacteria</taxon>
        <taxon>Rhodobacterales</taxon>
        <taxon>Roseobacteraceae</taxon>
        <taxon>Rubellimicrobium</taxon>
    </lineage>
</organism>
<feature type="region of interest" description="Disordered" evidence="1">
    <location>
        <begin position="181"/>
        <end position="212"/>
    </location>
</feature>
<feature type="compositionally biased region" description="Low complexity" evidence="1">
    <location>
        <begin position="186"/>
        <end position="198"/>
    </location>
</feature>
<reference evidence="3 4" key="1">
    <citation type="journal article" date="2013" name="Stand. Genomic Sci.">
        <title>Genome sequence of the reddish-pigmented Rubellimicrobium thermophilum type strain (DSM 16684(T)), a member of the Roseobacter clade.</title>
        <authorList>
            <person name="Fiebig A."/>
            <person name="Riedel T."/>
            <person name="Gronow S."/>
            <person name="Petersen J."/>
            <person name="Klenk H.P."/>
            <person name="Goker M."/>
        </authorList>
    </citation>
    <scope>NUCLEOTIDE SEQUENCE [LARGE SCALE GENOMIC DNA]</scope>
    <source>
        <strain evidence="3 4">DSM 16684</strain>
    </source>
</reference>
<accession>S9S7G4</accession>
<dbReference type="Pfam" id="PF03938">
    <property type="entry name" value="OmpH"/>
    <property type="match status" value="1"/>
</dbReference>
<evidence type="ECO:0000256" key="1">
    <source>
        <dbReference type="SAM" id="MobiDB-lite"/>
    </source>
</evidence>
<dbReference type="Proteomes" id="UP000015346">
    <property type="component" value="Unassembled WGS sequence"/>
</dbReference>
<dbReference type="Gene3D" id="3.30.910.20">
    <property type="entry name" value="Skp domain"/>
    <property type="match status" value="1"/>
</dbReference>
<protein>
    <submittedName>
        <fullName evidence="3">Outer membrane protein</fullName>
    </submittedName>
</protein>
<dbReference type="EMBL" id="AOLV01000010">
    <property type="protein sequence ID" value="EPX86095.1"/>
    <property type="molecule type" value="Genomic_DNA"/>
</dbReference>
<proteinExistence type="predicted"/>
<keyword evidence="4" id="KW-1185">Reference proteome</keyword>
<dbReference type="GO" id="GO:0051082">
    <property type="term" value="F:unfolded protein binding"/>
    <property type="evidence" value="ECO:0007669"/>
    <property type="project" value="InterPro"/>
</dbReference>
<evidence type="ECO:0000313" key="3">
    <source>
        <dbReference type="EMBL" id="EPX86095.1"/>
    </source>
</evidence>
<evidence type="ECO:0000313" key="4">
    <source>
        <dbReference type="Proteomes" id="UP000015346"/>
    </source>
</evidence>
<gene>
    <name evidence="3" type="ORF">ruthe_00903</name>
</gene>
<dbReference type="SUPFAM" id="SSF111384">
    <property type="entry name" value="OmpH-like"/>
    <property type="match status" value="1"/>
</dbReference>
<feature type="signal peptide" evidence="2">
    <location>
        <begin position="1"/>
        <end position="24"/>
    </location>
</feature>
<sequence>MRALAAVFALALAAMLPGGVAAQAQDAAPAPRRIQSPVLTIDVERLFAETLFGQRVNEDLRRRGAALQAENERLTAELTARERSLTERRPTMDPEAFRAEADAFDADVQRIRAEQDAKEAALQAAFDEERQRFLAAVTPVLVRLMIERGPWSSSNGGMSSSAWALWDITDDAVAAIDAEMGDGRVPPEGAGAPAPAAAERTDGAASGGAAAE</sequence>
<dbReference type="InterPro" id="IPR005632">
    <property type="entry name" value="Chaperone_Skp"/>
</dbReference>
<feature type="chain" id="PRO_5004556357" evidence="2">
    <location>
        <begin position="25"/>
        <end position="212"/>
    </location>
</feature>
<name>S9S7G4_9RHOB</name>
<dbReference type="STRING" id="1123069.ruthe_00903"/>
<dbReference type="HOGENOM" id="CLU_085354_1_1_5"/>